<dbReference type="PANTHER" id="PTHR46323">
    <property type="entry name" value="BETA-GALACTOSIDASE"/>
    <property type="match status" value="1"/>
</dbReference>
<accession>A0A6J6L0W8</accession>
<dbReference type="InterPro" id="IPR004199">
    <property type="entry name" value="B-gal_small/dom_5"/>
</dbReference>
<evidence type="ECO:0000259" key="5">
    <source>
        <dbReference type="SMART" id="SM01038"/>
    </source>
</evidence>
<dbReference type="Pfam" id="PF02929">
    <property type="entry name" value="Bgal_small_N"/>
    <property type="match status" value="1"/>
</dbReference>
<dbReference type="EMBL" id="CAEZWE010000035">
    <property type="protein sequence ID" value="CAB4653979.1"/>
    <property type="molecule type" value="Genomic_DNA"/>
</dbReference>
<evidence type="ECO:0000256" key="4">
    <source>
        <dbReference type="ARBA" id="ARBA00023295"/>
    </source>
</evidence>
<evidence type="ECO:0000256" key="1">
    <source>
        <dbReference type="ARBA" id="ARBA00001412"/>
    </source>
</evidence>
<dbReference type="InterPro" id="IPR011013">
    <property type="entry name" value="Gal_mutarotase_sf_dom"/>
</dbReference>
<dbReference type="GO" id="GO:0004565">
    <property type="term" value="F:beta-galactosidase activity"/>
    <property type="evidence" value="ECO:0007669"/>
    <property type="project" value="UniProtKB-EC"/>
</dbReference>
<evidence type="ECO:0000313" key="6">
    <source>
        <dbReference type="EMBL" id="CAB4653979.1"/>
    </source>
</evidence>
<dbReference type="GO" id="GO:0009341">
    <property type="term" value="C:beta-galactosidase complex"/>
    <property type="evidence" value="ECO:0007669"/>
    <property type="project" value="InterPro"/>
</dbReference>
<feature type="domain" description="Beta galactosidase small chain/" evidence="5">
    <location>
        <begin position="5"/>
        <end position="252"/>
    </location>
</feature>
<keyword evidence="4" id="KW-0326">Glycosidase</keyword>
<dbReference type="SUPFAM" id="SSF74650">
    <property type="entry name" value="Galactose mutarotase-like"/>
    <property type="match status" value="1"/>
</dbReference>
<name>A0A6J6L0W8_9ZZZZ</name>
<comment type="catalytic activity">
    <reaction evidence="1">
        <text>Hydrolysis of terminal non-reducing beta-D-galactose residues in beta-D-galactosides.</text>
        <dbReference type="EC" id="3.2.1.23"/>
    </reaction>
</comment>
<dbReference type="AlphaFoldDB" id="A0A6J6L0W8"/>
<dbReference type="GO" id="GO:0030246">
    <property type="term" value="F:carbohydrate binding"/>
    <property type="evidence" value="ECO:0007669"/>
    <property type="project" value="InterPro"/>
</dbReference>
<protein>
    <recommendedName>
        <fullName evidence="2">beta-galactosidase</fullName>
        <ecNumber evidence="2">3.2.1.23</ecNumber>
    </recommendedName>
</protein>
<organism evidence="6">
    <name type="scientific">freshwater metagenome</name>
    <dbReference type="NCBI Taxonomy" id="449393"/>
    <lineage>
        <taxon>unclassified sequences</taxon>
        <taxon>metagenomes</taxon>
        <taxon>ecological metagenomes</taxon>
    </lineage>
</organism>
<dbReference type="SMART" id="SM01038">
    <property type="entry name" value="Bgal_small_N"/>
    <property type="match status" value="1"/>
</dbReference>
<dbReference type="Gene3D" id="2.70.98.10">
    <property type="match status" value="1"/>
</dbReference>
<dbReference type="InterPro" id="IPR014718">
    <property type="entry name" value="GH-type_carb-bd"/>
</dbReference>
<dbReference type="PANTHER" id="PTHR46323:SF2">
    <property type="entry name" value="BETA-GALACTOSIDASE"/>
    <property type="match status" value="1"/>
</dbReference>
<reference evidence="6" key="1">
    <citation type="submission" date="2020-05" db="EMBL/GenBank/DDBJ databases">
        <authorList>
            <person name="Chiriac C."/>
            <person name="Salcher M."/>
            <person name="Ghai R."/>
            <person name="Kavagutti S V."/>
        </authorList>
    </citation>
    <scope>NUCLEOTIDE SEQUENCE</scope>
</reference>
<dbReference type="GO" id="GO:0005990">
    <property type="term" value="P:lactose catabolic process"/>
    <property type="evidence" value="ECO:0007669"/>
    <property type="project" value="TreeGrafter"/>
</dbReference>
<evidence type="ECO:0000256" key="3">
    <source>
        <dbReference type="ARBA" id="ARBA00022801"/>
    </source>
</evidence>
<gene>
    <name evidence="6" type="ORF">UFOPK2169_00955</name>
</gene>
<evidence type="ECO:0000256" key="2">
    <source>
        <dbReference type="ARBA" id="ARBA00012756"/>
    </source>
</evidence>
<sequence length="253" mass="28556">MAWDQVALRIPKKAGVLPKKTRRAPVVAVAPRVTLWRAATDNDGFKMMPHLWPQFGRSLERWLASGIATSDSDVVQSETRIQQLADGATRYEHRVVLTEDLADAPRIGATWEIPARFSSLRWYGRGPHENYPDRKSSAMVGVYEGQPDELPYLVPQEFGLRTECRWLECRDDNTGEVIRIEADGCLLHMSAVRYTPEALFEACDRTELRRHNKLVIHVDIAHRGLGTASCGPDTRSDYIISAGTYRFAYVVSS</sequence>
<dbReference type="EC" id="3.2.1.23" evidence="2"/>
<proteinExistence type="predicted"/>
<keyword evidence="3" id="KW-0378">Hydrolase</keyword>
<dbReference type="InterPro" id="IPR050347">
    <property type="entry name" value="Bact_Beta-galactosidase"/>
</dbReference>